<dbReference type="SUPFAM" id="SSF54427">
    <property type="entry name" value="NTF2-like"/>
    <property type="match status" value="1"/>
</dbReference>
<reference evidence="2" key="1">
    <citation type="journal article" date="2014" name="Front. Microbiol.">
        <title>High frequency of phylogenetically diverse reductive dehalogenase-homologous genes in deep subseafloor sedimentary metagenomes.</title>
        <authorList>
            <person name="Kawai M."/>
            <person name="Futagami T."/>
            <person name="Toyoda A."/>
            <person name="Takaki Y."/>
            <person name="Nishi S."/>
            <person name="Hori S."/>
            <person name="Arai W."/>
            <person name="Tsubouchi T."/>
            <person name="Morono Y."/>
            <person name="Uchiyama I."/>
            <person name="Ito T."/>
            <person name="Fujiyama A."/>
            <person name="Inagaki F."/>
            <person name="Takami H."/>
        </authorList>
    </citation>
    <scope>NUCLEOTIDE SEQUENCE</scope>
    <source>
        <strain evidence="2">Expedition CK06-06</strain>
    </source>
</reference>
<feature type="non-terminal residue" evidence="2">
    <location>
        <position position="184"/>
    </location>
</feature>
<feature type="compositionally biased region" description="Acidic residues" evidence="1">
    <location>
        <begin position="169"/>
        <end position="184"/>
    </location>
</feature>
<protein>
    <recommendedName>
        <fullName evidence="3">DUF4878 domain-containing protein</fullName>
    </recommendedName>
</protein>
<organism evidence="2">
    <name type="scientific">marine sediment metagenome</name>
    <dbReference type="NCBI Taxonomy" id="412755"/>
    <lineage>
        <taxon>unclassified sequences</taxon>
        <taxon>metagenomes</taxon>
        <taxon>ecological metagenomes</taxon>
    </lineage>
</organism>
<dbReference type="InterPro" id="IPR039437">
    <property type="entry name" value="FrzH/put_lumazine-bd"/>
</dbReference>
<feature type="region of interest" description="Disordered" evidence="1">
    <location>
        <begin position="29"/>
        <end position="64"/>
    </location>
</feature>
<evidence type="ECO:0008006" key="3">
    <source>
        <dbReference type="Google" id="ProtNLM"/>
    </source>
</evidence>
<name>X1VK45_9ZZZZ</name>
<dbReference type="Pfam" id="PF12893">
    <property type="entry name" value="Lumazine_bd_2"/>
    <property type="match status" value="1"/>
</dbReference>
<feature type="region of interest" description="Disordered" evidence="1">
    <location>
        <begin position="161"/>
        <end position="184"/>
    </location>
</feature>
<proteinExistence type="predicted"/>
<accession>X1VK45</accession>
<dbReference type="InterPro" id="IPR032710">
    <property type="entry name" value="NTF2-like_dom_sf"/>
</dbReference>
<evidence type="ECO:0000256" key="1">
    <source>
        <dbReference type="SAM" id="MobiDB-lite"/>
    </source>
</evidence>
<dbReference type="PROSITE" id="PS51257">
    <property type="entry name" value="PROKAR_LIPOPROTEIN"/>
    <property type="match status" value="1"/>
</dbReference>
<sequence>MKRKVLWCGLSLLLVATLMLASCGEVEVVGEQEEEEEEAVSGEQEEEVAEEEEEQKEEEPTPDAEQIEAVLQEYYDAFYCYDVDRVGKTIAKESLEEEGAEILLSVAWAESINFQGELKSITSIQIDGNTALVVVECETSLGLGEDTWHLVREDGSWKIASRAETSEPTIEEPGIEPDVEEPEP</sequence>
<dbReference type="Gene3D" id="3.10.450.50">
    <property type="match status" value="1"/>
</dbReference>
<gene>
    <name evidence="2" type="ORF">S12H4_52482</name>
</gene>
<dbReference type="AlphaFoldDB" id="X1VK45"/>
<dbReference type="EMBL" id="BARW01033308">
    <property type="protein sequence ID" value="GAJ08345.1"/>
    <property type="molecule type" value="Genomic_DNA"/>
</dbReference>
<evidence type="ECO:0000313" key="2">
    <source>
        <dbReference type="EMBL" id="GAJ08345.1"/>
    </source>
</evidence>
<comment type="caution">
    <text evidence="2">The sequence shown here is derived from an EMBL/GenBank/DDBJ whole genome shotgun (WGS) entry which is preliminary data.</text>
</comment>